<dbReference type="SUPFAM" id="SSF56281">
    <property type="entry name" value="Metallo-hydrolase/oxidoreductase"/>
    <property type="match status" value="1"/>
</dbReference>
<keyword evidence="7" id="KW-1185">Reference proteome</keyword>
<keyword evidence="3" id="KW-0479">Metal-binding</keyword>
<proteinExistence type="inferred from homology"/>
<dbReference type="GO" id="GO:0016787">
    <property type="term" value="F:hydrolase activity"/>
    <property type="evidence" value="ECO:0007669"/>
    <property type="project" value="UniProtKB-KW"/>
</dbReference>
<dbReference type="EMBL" id="FWWY01000002">
    <property type="protein sequence ID" value="SMC07966.1"/>
    <property type="molecule type" value="Genomic_DNA"/>
</dbReference>
<sequence length="262" mass="30050">MYNVWVEEVADLGKVPGPEIFWMARFGEWLPLKIHVLLIVGEGRTILVNTGPPLDYLEHMNSVWREELGDQAHMTVQPSQHIETVLSRHGISCEQVDTIIVTPLQAYANGNIDKFPNAQICVSRKGWIDLFAPRFFDPRRHMAVPDRLLQYLLFEAWPKRRVRLLEDQDEVAPGIRTIWVGTHHRSSLAVMVPTARGLVAFSDIVFYYENIENNHPLGIQESMEECRIAYQMLREKADIIVSPYDPSTMTRFPQGVISVATE</sequence>
<comment type="cofactor">
    <cofactor evidence="1">
        <name>Zn(2+)</name>
        <dbReference type="ChEBI" id="CHEBI:29105"/>
    </cofactor>
</comment>
<comment type="similarity">
    <text evidence="2">Belongs to the metallo-beta-lactamase superfamily.</text>
</comment>
<protein>
    <recommendedName>
        <fullName evidence="8">Metallo-beta-lactamase domain-containing protein</fullName>
    </recommendedName>
</protein>
<dbReference type="PANTHER" id="PTHR42978:SF2">
    <property type="entry name" value="102 KBASES UNSTABLE REGION: FROM 1 TO 119443"/>
    <property type="match status" value="1"/>
</dbReference>
<evidence type="ECO:0000313" key="6">
    <source>
        <dbReference type="EMBL" id="SMC07966.1"/>
    </source>
</evidence>
<dbReference type="InterPro" id="IPR036866">
    <property type="entry name" value="RibonucZ/Hydroxyglut_hydro"/>
</dbReference>
<organism evidence="6 7">
    <name type="scientific">Sulfobacillus thermosulfidooxidans (strain DSM 9293 / VKM B-1269 / AT-1)</name>
    <dbReference type="NCBI Taxonomy" id="929705"/>
    <lineage>
        <taxon>Bacteria</taxon>
        <taxon>Bacillati</taxon>
        <taxon>Bacillota</taxon>
        <taxon>Clostridia</taxon>
        <taxon>Eubacteriales</taxon>
        <taxon>Clostridiales Family XVII. Incertae Sedis</taxon>
        <taxon>Sulfobacillus</taxon>
    </lineage>
</organism>
<reference evidence="7" key="1">
    <citation type="submission" date="2017-04" db="EMBL/GenBank/DDBJ databases">
        <authorList>
            <person name="Varghese N."/>
            <person name="Submissions S."/>
        </authorList>
    </citation>
    <scope>NUCLEOTIDE SEQUENCE [LARGE SCALE GENOMIC DNA]</scope>
    <source>
        <strain evidence="7">DSM 9293</strain>
    </source>
</reference>
<dbReference type="PANTHER" id="PTHR42978">
    <property type="entry name" value="QUORUM-QUENCHING LACTONASE YTNP-RELATED-RELATED"/>
    <property type="match status" value="1"/>
</dbReference>
<evidence type="ECO:0000256" key="5">
    <source>
        <dbReference type="ARBA" id="ARBA00022833"/>
    </source>
</evidence>
<evidence type="ECO:0000256" key="3">
    <source>
        <dbReference type="ARBA" id="ARBA00022723"/>
    </source>
</evidence>
<dbReference type="OrthoDB" id="9761531at2"/>
<dbReference type="AlphaFoldDB" id="A0A1W1WP09"/>
<evidence type="ECO:0000313" key="7">
    <source>
        <dbReference type="Proteomes" id="UP000192660"/>
    </source>
</evidence>
<dbReference type="Gene3D" id="3.60.15.10">
    <property type="entry name" value="Ribonuclease Z/Hydroxyacylglutathione hydrolase-like"/>
    <property type="match status" value="1"/>
</dbReference>
<dbReference type="Proteomes" id="UP000192660">
    <property type="component" value="Unassembled WGS sequence"/>
</dbReference>
<evidence type="ECO:0000256" key="1">
    <source>
        <dbReference type="ARBA" id="ARBA00001947"/>
    </source>
</evidence>
<evidence type="ECO:0000256" key="2">
    <source>
        <dbReference type="ARBA" id="ARBA00007749"/>
    </source>
</evidence>
<keyword evidence="4" id="KW-0378">Hydrolase</keyword>
<gene>
    <name evidence="6" type="ORF">SAMN00768000_3556</name>
</gene>
<name>A0A1W1WP09_SULTA</name>
<dbReference type="RefSeq" id="WP_084661989.1">
    <property type="nucleotide sequence ID" value="NZ_FWWY01000002.1"/>
</dbReference>
<accession>A0A1W1WP09</accession>
<dbReference type="InterPro" id="IPR051013">
    <property type="entry name" value="MBL_superfamily_lactonases"/>
</dbReference>
<dbReference type="GO" id="GO:0046872">
    <property type="term" value="F:metal ion binding"/>
    <property type="evidence" value="ECO:0007669"/>
    <property type="project" value="UniProtKB-KW"/>
</dbReference>
<evidence type="ECO:0000256" key="4">
    <source>
        <dbReference type="ARBA" id="ARBA00022801"/>
    </source>
</evidence>
<evidence type="ECO:0008006" key="8">
    <source>
        <dbReference type="Google" id="ProtNLM"/>
    </source>
</evidence>
<keyword evidence="5" id="KW-0862">Zinc</keyword>